<dbReference type="GO" id="GO:0005524">
    <property type="term" value="F:ATP binding"/>
    <property type="evidence" value="ECO:0007669"/>
    <property type="project" value="UniProtKB-UniRule"/>
</dbReference>
<dbReference type="PANTHER" id="PTHR11088:SF60">
    <property type="entry name" value="TRNA DIMETHYLALLYLTRANSFERASE"/>
    <property type="match status" value="1"/>
</dbReference>
<dbReference type="Gene3D" id="3.40.50.300">
    <property type="entry name" value="P-loop containing nucleotide triphosphate hydrolases"/>
    <property type="match status" value="1"/>
</dbReference>
<sequence length="310" mass="35808">MVQKKLLLIVGPTAVGKTDLSISLAQHFNGAIISGDSMQVYRNLDIGTAKVSREEMQNVKHYMLNIRNVDERFSVADFIQECRQRITVISNAGKLPIIVGGTGFYLQALLDNFKLGDHSYDRSQLIRTKWHQYAQVQGKDALWKKLADIDPQAAAKIPVNNEQRVVRALEVFEKTGQLFSSQDDQADAEFDPLIIGLTSERQLLYERINKRVELMLNAGLLDEARWLYEKGGEQLPAGRGIGYKEFYAYFNGEKDFAEAVSDVKRNSRRYAKRQLTWFRNKMDVRWFDLLKNEEDKHKIMKEILKWLDKE</sequence>
<feature type="region of interest" description="Interaction with substrate tRNA" evidence="10">
    <location>
        <begin position="163"/>
        <end position="167"/>
    </location>
</feature>
<evidence type="ECO:0000256" key="7">
    <source>
        <dbReference type="ARBA" id="ARBA00022840"/>
    </source>
</evidence>
<comment type="function">
    <text evidence="2 10 12">Catalyzes the transfer of a dimethylallyl group onto the adenine at position 37 in tRNAs that read codons beginning with uridine, leading to the formation of N6-(dimethylallyl)adenosine (i(6)A).</text>
</comment>
<evidence type="ECO:0000256" key="8">
    <source>
        <dbReference type="ARBA" id="ARBA00022842"/>
    </source>
</evidence>
<evidence type="ECO:0000256" key="4">
    <source>
        <dbReference type="ARBA" id="ARBA00022679"/>
    </source>
</evidence>
<evidence type="ECO:0000256" key="11">
    <source>
        <dbReference type="RuleBase" id="RU003783"/>
    </source>
</evidence>
<proteinExistence type="inferred from homology"/>
<dbReference type="InterPro" id="IPR039657">
    <property type="entry name" value="Dimethylallyltransferase"/>
</dbReference>
<keyword evidence="7 10" id="KW-0067">ATP-binding</keyword>
<feature type="binding site" evidence="10">
    <location>
        <begin position="11"/>
        <end position="18"/>
    </location>
    <ligand>
        <name>ATP</name>
        <dbReference type="ChEBI" id="CHEBI:30616"/>
    </ligand>
</feature>
<dbReference type="HAMAP" id="MF_00185">
    <property type="entry name" value="IPP_trans"/>
    <property type="match status" value="1"/>
</dbReference>
<evidence type="ECO:0000256" key="13">
    <source>
        <dbReference type="RuleBase" id="RU003785"/>
    </source>
</evidence>
<evidence type="ECO:0000256" key="2">
    <source>
        <dbReference type="ARBA" id="ARBA00003213"/>
    </source>
</evidence>
<keyword evidence="5 10" id="KW-0819">tRNA processing</keyword>
<organism evidence="14 15">
    <name type="scientific">Liquorilactobacillus capillatus DSM 19910</name>
    <dbReference type="NCBI Taxonomy" id="1423731"/>
    <lineage>
        <taxon>Bacteria</taxon>
        <taxon>Bacillati</taxon>
        <taxon>Bacillota</taxon>
        <taxon>Bacilli</taxon>
        <taxon>Lactobacillales</taxon>
        <taxon>Lactobacillaceae</taxon>
        <taxon>Liquorilactobacillus</taxon>
    </lineage>
</organism>
<protein>
    <recommendedName>
        <fullName evidence="10">tRNA dimethylallyltransferase</fullName>
        <ecNumber evidence="10">2.5.1.75</ecNumber>
    </recommendedName>
    <alternativeName>
        <fullName evidence="10">Dimethylallyl diphosphate:tRNA dimethylallyltransferase</fullName>
        <shortName evidence="10">DMAPP:tRNA dimethylallyltransferase</shortName>
        <shortName evidence="10">DMATase</shortName>
    </alternativeName>
    <alternativeName>
        <fullName evidence="10">Isopentenyl-diphosphate:tRNA isopentenyltransferase</fullName>
        <shortName evidence="10">IPP transferase</shortName>
        <shortName evidence="10">IPPT</shortName>
        <shortName evidence="10">IPTase</shortName>
    </alternativeName>
</protein>
<comment type="catalytic activity">
    <reaction evidence="9 10 11">
        <text>adenosine(37) in tRNA + dimethylallyl diphosphate = N(6)-dimethylallyladenosine(37) in tRNA + diphosphate</text>
        <dbReference type="Rhea" id="RHEA:26482"/>
        <dbReference type="Rhea" id="RHEA-COMP:10162"/>
        <dbReference type="Rhea" id="RHEA-COMP:10375"/>
        <dbReference type="ChEBI" id="CHEBI:33019"/>
        <dbReference type="ChEBI" id="CHEBI:57623"/>
        <dbReference type="ChEBI" id="CHEBI:74411"/>
        <dbReference type="ChEBI" id="CHEBI:74415"/>
        <dbReference type="EC" id="2.5.1.75"/>
    </reaction>
</comment>
<dbReference type="PATRIC" id="fig|1423731.3.peg.248"/>
<dbReference type="InterPro" id="IPR027417">
    <property type="entry name" value="P-loop_NTPase"/>
</dbReference>
<feature type="site" description="Interaction with substrate tRNA" evidence="10">
    <location>
        <position position="127"/>
    </location>
</feature>
<evidence type="ECO:0000256" key="10">
    <source>
        <dbReference type="HAMAP-Rule" id="MF_00185"/>
    </source>
</evidence>
<evidence type="ECO:0000313" key="15">
    <source>
        <dbReference type="Proteomes" id="UP000051621"/>
    </source>
</evidence>
<evidence type="ECO:0000256" key="3">
    <source>
        <dbReference type="ARBA" id="ARBA00005842"/>
    </source>
</evidence>
<comment type="caution">
    <text evidence="10">Lacks conserved residue(s) required for the propagation of feature annotation.</text>
</comment>
<dbReference type="AlphaFoldDB" id="A0A0R1MD82"/>
<comment type="caution">
    <text evidence="14">The sequence shown here is derived from an EMBL/GenBank/DDBJ whole genome shotgun (WGS) entry which is preliminary data.</text>
</comment>
<feature type="region of interest" description="Interaction with substrate tRNA" evidence="10">
    <location>
        <begin position="36"/>
        <end position="39"/>
    </location>
</feature>
<dbReference type="GO" id="GO:0006400">
    <property type="term" value="P:tRNA modification"/>
    <property type="evidence" value="ECO:0007669"/>
    <property type="project" value="TreeGrafter"/>
</dbReference>
<dbReference type="STRING" id="1423731.FC81_GL000240"/>
<keyword evidence="6 10" id="KW-0547">Nucleotide-binding</keyword>
<dbReference type="EC" id="2.5.1.75" evidence="10"/>
<dbReference type="GO" id="GO:0052381">
    <property type="term" value="F:tRNA dimethylallyltransferase activity"/>
    <property type="evidence" value="ECO:0007669"/>
    <property type="project" value="UniProtKB-UniRule"/>
</dbReference>
<dbReference type="EMBL" id="AZEF01000006">
    <property type="protein sequence ID" value="KRL03237.1"/>
    <property type="molecule type" value="Genomic_DNA"/>
</dbReference>
<comment type="subunit">
    <text evidence="10">Monomer.</text>
</comment>
<dbReference type="InterPro" id="IPR018022">
    <property type="entry name" value="IPT"/>
</dbReference>
<evidence type="ECO:0000256" key="12">
    <source>
        <dbReference type="RuleBase" id="RU003784"/>
    </source>
</evidence>
<dbReference type="Proteomes" id="UP000051621">
    <property type="component" value="Unassembled WGS sequence"/>
</dbReference>
<feature type="site" description="Interaction with substrate tRNA" evidence="10">
    <location>
        <position position="102"/>
    </location>
</feature>
<gene>
    <name evidence="10" type="primary">miaA</name>
    <name evidence="14" type="ORF">FC81_GL000240</name>
</gene>
<evidence type="ECO:0000256" key="6">
    <source>
        <dbReference type="ARBA" id="ARBA00022741"/>
    </source>
</evidence>
<comment type="cofactor">
    <cofactor evidence="1 10">
        <name>Mg(2+)</name>
        <dbReference type="ChEBI" id="CHEBI:18420"/>
    </cofactor>
</comment>
<name>A0A0R1MD82_9LACO</name>
<evidence type="ECO:0000256" key="5">
    <source>
        <dbReference type="ARBA" id="ARBA00022694"/>
    </source>
</evidence>
<accession>A0A0R1MD82</accession>
<reference evidence="14 15" key="1">
    <citation type="journal article" date="2015" name="Genome Announc.">
        <title>Expanding the biotechnology potential of lactobacilli through comparative genomics of 213 strains and associated genera.</title>
        <authorList>
            <person name="Sun Z."/>
            <person name="Harris H.M."/>
            <person name="McCann A."/>
            <person name="Guo C."/>
            <person name="Argimon S."/>
            <person name="Zhang W."/>
            <person name="Yang X."/>
            <person name="Jeffery I.B."/>
            <person name="Cooney J.C."/>
            <person name="Kagawa T.F."/>
            <person name="Liu W."/>
            <person name="Song Y."/>
            <person name="Salvetti E."/>
            <person name="Wrobel A."/>
            <person name="Rasinkangas P."/>
            <person name="Parkhill J."/>
            <person name="Rea M.C."/>
            <person name="O'Sullivan O."/>
            <person name="Ritari J."/>
            <person name="Douillard F.P."/>
            <person name="Paul Ross R."/>
            <person name="Yang R."/>
            <person name="Briner A.E."/>
            <person name="Felis G.E."/>
            <person name="de Vos W.M."/>
            <person name="Barrangou R."/>
            <person name="Klaenhammer T.R."/>
            <person name="Caufield P.W."/>
            <person name="Cui Y."/>
            <person name="Zhang H."/>
            <person name="O'Toole P.W."/>
        </authorList>
    </citation>
    <scope>NUCLEOTIDE SEQUENCE [LARGE SCALE GENOMIC DNA]</scope>
    <source>
        <strain evidence="14 15">DSM 19910</strain>
    </source>
</reference>
<comment type="similarity">
    <text evidence="3 10 13">Belongs to the IPP transferase family.</text>
</comment>
<dbReference type="NCBIfam" id="TIGR00174">
    <property type="entry name" value="miaA"/>
    <property type="match status" value="1"/>
</dbReference>
<dbReference type="Pfam" id="PF01715">
    <property type="entry name" value="IPPT"/>
    <property type="match status" value="1"/>
</dbReference>
<dbReference type="PANTHER" id="PTHR11088">
    <property type="entry name" value="TRNA DIMETHYLALLYLTRANSFERASE"/>
    <property type="match status" value="1"/>
</dbReference>
<feature type="binding site" evidence="10">
    <location>
        <begin position="13"/>
        <end position="18"/>
    </location>
    <ligand>
        <name>substrate</name>
    </ligand>
</feature>
<evidence type="ECO:0000313" key="14">
    <source>
        <dbReference type="EMBL" id="KRL03237.1"/>
    </source>
</evidence>
<evidence type="ECO:0000256" key="1">
    <source>
        <dbReference type="ARBA" id="ARBA00001946"/>
    </source>
</evidence>
<dbReference type="Gene3D" id="1.10.20.140">
    <property type="match status" value="1"/>
</dbReference>
<keyword evidence="8 10" id="KW-0460">Magnesium</keyword>
<keyword evidence="15" id="KW-1185">Reference proteome</keyword>
<keyword evidence="4 10" id="KW-0808">Transferase</keyword>
<evidence type="ECO:0000256" key="9">
    <source>
        <dbReference type="ARBA" id="ARBA00049563"/>
    </source>
</evidence>
<dbReference type="SUPFAM" id="SSF52540">
    <property type="entry name" value="P-loop containing nucleoside triphosphate hydrolases"/>
    <property type="match status" value="2"/>
</dbReference>